<dbReference type="Proteomes" id="UP001164909">
    <property type="component" value="Chromosome"/>
</dbReference>
<organism evidence="1 2">
    <name type="scientific">Caldicellulosiruptor morganii</name>
    <dbReference type="NCBI Taxonomy" id="1387555"/>
    <lineage>
        <taxon>Bacteria</taxon>
        <taxon>Bacillati</taxon>
        <taxon>Bacillota</taxon>
        <taxon>Bacillota incertae sedis</taxon>
        <taxon>Caldicellulosiruptorales</taxon>
        <taxon>Caldicellulosiruptoraceae</taxon>
        <taxon>Caldicellulosiruptor</taxon>
    </lineage>
</organism>
<accession>A0ABY7BPJ0</accession>
<protein>
    <submittedName>
        <fullName evidence="1">SpoIIIAH-like family protein</fullName>
    </submittedName>
</protein>
<dbReference type="EMBL" id="CP113865">
    <property type="protein sequence ID" value="WAM34743.1"/>
    <property type="molecule type" value="Genomic_DNA"/>
</dbReference>
<proteinExistence type="predicted"/>
<reference evidence="1" key="1">
    <citation type="submission" date="2022-12" db="EMBL/GenBank/DDBJ databases">
        <authorList>
            <person name="Bing R.G."/>
            <person name="Willard D.J."/>
            <person name="Manesh M.J.H."/>
            <person name="Laemthong T."/>
            <person name="Crosby J.R."/>
            <person name="Kelly R.M."/>
        </authorList>
    </citation>
    <scope>NUCLEOTIDE SEQUENCE</scope>
    <source>
        <strain evidence="1">DSM 8990</strain>
    </source>
</reference>
<evidence type="ECO:0000313" key="1">
    <source>
        <dbReference type="EMBL" id="WAM34743.1"/>
    </source>
</evidence>
<sequence length="95" mass="10976">MDKIKLKREVERSKEVNTLKGLLDEKMNENNQKLIDRKISEIIDNSAVLFSGDIVYDVITQKKLSKQQVVQIQNTIMNVFKVKIDRIRITSAASQ</sequence>
<gene>
    <name evidence="1" type="ORF">OTK00_000990</name>
</gene>
<keyword evidence="2" id="KW-1185">Reference proteome</keyword>
<name>A0ABY7BPJ0_9FIRM</name>
<dbReference type="RefSeq" id="WP_052670874.1">
    <property type="nucleotide sequence ID" value="NZ_CP113865.1"/>
</dbReference>
<evidence type="ECO:0000313" key="2">
    <source>
        <dbReference type="Proteomes" id="UP001164909"/>
    </source>
</evidence>